<evidence type="ECO:0000256" key="3">
    <source>
        <dbReference type="ARBA" id="ARBA00023125"/>
    </source>
</evidence>
<name>A0A8T4IVH6_9ACTN</name>
<dbReference type="SUPFAM" id="SSF116734">
    <property type="entry name" value="DNA methylase specificity domain"/>
    <property type="match status" value="2"/>
</dbReference>
<evidence type="ECO:0000259" key="4">
    <source>
        <dbReference type="Pfam" id="PF01420"/>
    </source>
</evidence>
<feature type="domain" description="Type I restriction modification DNA specificity" evidence="4">
    <location>
        <begin position="252"/>
        <end position="384"/>
    </location>
</feature>
<comment type="caution">
    <text evidence="5">The sequence shown here is derived from an EMBL/GenBank/DDBJ whole genome shotgun (WGS) entry which is preliminary data.</text>
</comment>
<keyword evidence="5" id="KW-0540">Nuclease</keyword>
<keyword evidence="2" id="KW-0680">Restriction system</keyword>
<dbReference type="InterPro" id="IPR000055">
    <property type="entry name" value="Restrct_endonuc_typeI_TRD"/>
</dbReference>
<keyword evidence="6" id="KW-1185">Reference proteome</keyword>
<dbReference type="PANTHER" id="PTHR30408">
    <property type="entry name" value="TYPE-1 RESTRICTION ENZYME ECOKI SPECIFICITY PROTEIN"/>
    <property type="match status" value="1"/>
</dbReference>
<dbReference type="Proteomes" id="UP000675554">
    <property type="component" value="Unassembled WGS sequence"/>
</dbReference>
<keyword evidence="5" id="KW-0378">Hydrolase</keyword>
<dbReference type="EC" id="3.1.21.-" evidence="5"/>
<evidence type="ECO:0000256" key="1">
    <source>
        <dbReference type="ARBA" id="ARBA00010923"/>
    </source>
</evidence>
<evidence type="ECO:0000313" key="5">
    <source>
        <dbReference type="EMBL" id="MBR7674573.1"/>
    </source>
</evidence>
<dbReference type="GO" id="GO:0009307">
    <property type="term" value="P:DNA restriction-modification system"/>
    <property type="evidence" value="ECO:0007669"/>
    <property type="project" value="UniProtKB-KW"/>
</dbReference>
<dbReference type="GO" id="GO:0016787">
    <property type="term" value="F:hydrolase activity"/>
    <property type="evidence" value="ECO:0007669"/>
    <property type="project" value="UniProtKB-KW"/>
</dbReference>
<dbReference type="Gene3D" id="3.90.220.20">
    <property type="entry name" value="DNA methylase specificity domains"/>
    <property type="match status" value="2"/>
</dbReference>
<feature type="domain" description="Type I restriction modification DNA specificity" evidence="4">
    <location>
        <begin position="13"/>
        <end position="180"/>
    </location>
</feature>
<reference evidence="5" key="1">
    <citation type="submission" date="2021-04" db="EMBL/GenBank/DDBJ databases">
        <title>Sequencing of actinobacteria type strains.</title>
        <authorList>
            <person name="Nguyen G.-S."/>
            <person name="Wentzel A."/>
        </authorList>
    </citation>
    <scope>NUCLEOTIDE SEQUENCE</scope>
    <source>
        <strain evidence="5">DSM 42095</strain>
    </source>
</reference>
<dbReference type="GO" id="GO:0003677">
    <property type="term" value="F:DNA binding"/>
    <property type="evidence" value="ECO:0007669"/>
    <property type="project" value="UniProtKB-KW"/>
</dbReference>
<evidence type="ECO:0000256" key="2">
    <source>
        <dbReference type="ARBA" id="ARBA00022747"/>
    </source>
</evidence>
<accession>A0A8T4IVH6</accession>
<proteinExistence type="inferred from homology"/>
<dbReference type="InterPro" id="IPR044946">
    <property type="entry name" value="Restrct_endonuc_typeI_TRD_sf"/>
</dbReference>
<dbReference type="Pfam" id="PF01420">
    <property type="entry name" value="Methylase_S"/>
    <property type="match status" value="2"/>
</dbReference>
<sequence length="400" mass="43596">MREAAIGISRDSRWVERSLSDVTELLRRGTAPSYVSSSTVRVIGQRCVQISGFQAEAARSHDPGKMSRSLIAEHGDVLLNSTGTGTIGRSCLFDDKGIFVVDSHVTVLRARRDLVEPRWIDLILRSPWGQSRLESHCFVGSTNQVELSRVELAGTVIPVPPLDEQRRIVEVIDAVSAQERAIEASVAKLRETRRAALDAMLGALSWDHTLADVADGAIRNGFSPVETEEWTGVQMLGLGCLSASGFAPLQLKNAPSTVTADHKAVLQDGDLLMSRANTRELVGMVGVFRDVGTPCIYPDLMMRIRPMKGCSTRFLAASLMSTRGRRYIQSMAQGTSGSMVKISARTVREIPVPLPSLEEQRRVLSALASFDTSVETETAELAKLRTLRRGIVDDLLAGSV</sequence>
<dbReference type="EMBL" id="JAGSMN010000359">
    <property type="protein sequence ID" value="MBR7674573.1"/>
    <property type="molecule type" value="Genomic_DNA"/>
</dbReference>
<dbReference type="InterPro" id="IPR052021">
    <property type="entry name" value="Type-I_RS_S_subunit"/>
</dbReference>
<dbReference type="GO" id="GO:0004519">
    <property type="term" value="F:endonuclease activity"/>
    <property type="evidence" value="ECO:0007669"/>
    <property type="project" value="UniProtKB-KW"/>
</dbReference>
<dbReference type="AlphaFoldDB" id="A0A8T4IVH6"/>
<gene>
    <name evidence="5" type="ORF">KDA82_16420</name>
</gene>
<organism evidence="5 6">
    <name type="scientific">Streptomyces daliensis</name>
    <dbReference type="NCBI Taxonomy" id="299421"/>
    <lineage>
        <taxon>Bacteria</taxon>
        <taxon>Bacillati</taxon>
        <taxon>Actinomycetota</taxon>
        <taxon>Actinomycetes</taxon>
        <taxon>Kitasatosporales</taxon>
        <taxon>Streptomycetaceae</taxon>
        <taxon>Streptomyces</taxon>
    </lineage>
</organism>
<dbReference type="PANTHER" id="PTHR30408:SF12">
    <property type="entry name" value="TYPE I RESTRICTION ENZYME MJAVIII SPECIFICITY SUBUNIT"/>
    <property type="match status" value="1"/>
</dbReference>
<comment type="similarity">
    <text evidence="1">Belongs to the type-I restriction system S methylase family.</text>
</comment>
<evidence type="ECO:0000313" key="6">
    <source>
        <dbReference type="Proteomes" id="UP000675554"/>
    </source>
</evidence>
<keyword evidence="3" id="KW-0238">DNA-binding</keyword>
<protein>
    <submittedName>
        <fullName evidence="5">Restriction endonuclease subunit S</fullName>
        <ecNumber evidence="5">3.1.21.-</ecNumber>
    </submittedName>
</protein>
<keyword evidence="5" id="KW-0255">Endonuclease</keyword>